<feature type="compositionally biased region" description="Low complexity" evidence="1">
    <location>
        <begin position="30"/>
        <end position="43"/>
    </location>
</feature>
<evidence type="ECO:0000313" key="3">
    <source>
        <dbReference type="EMBL" id="MBA5221318.1"/>
    </source>
</evidence>
<dbReference type="Proteomes" id="UP000587608">
    <property type="component" value="Unassembled WGS sequence"/>
</dbReference>
<feature type="compositionally biased region" description="Basic and acidic residues" evidence="1">
    <location>
        <begin position="48"/>
        <end position="67"/>
    </location>
</feature>
<reference evidence="3 4" key="1">
    <citation type="submission" date="2020-07" db="EMBL/GenBank/DDBJ databases">
        <title>Differential regulation of undecylprodigiosin biosynthesis in the yeast-scavenging Streptomyces strain MBK6.</title>
        <authorList>
            <person name="Baral B."/>
            <person name="Siitonen V."/>
            <person name="Laughlin M."/>
            <person name="Yamada K."/>
            <person name="Ilomaeki M."/>
            <person name="Metsae-Ketelae M."/>
            <person name="Niemi J."/>
        </authorList>
    </citation>
    <scope>NUCLEOTIDE SEQUENCE [LARGE SCALE GENOMIC DNA]</scope>
    <source>
        <strain evidence="3 4">MBK6</strain>
    </source>
</reference>
<keyword evidence="2" id="KW-0732">Signal</keyword>
<sequence>MSWTRGLLAALAVCALLGGSAGCGAEDGHGQSNGNNRNGGDSSPVGKVLEHTDEKGRHYREVDRKNAPEVGIQIEPDTGSTDGTDGAEDTWDVRLILRRFRLSPAGARPVAVAGQGLVRLYLDGRLLARLHTTEYRLTADLARGTHHLTARLYADDGTLWAVDGEPVERTADITASGAGTEPPSSQSASPTASGAHGTTAAEGGRNVTARGAHPPVPVRGRRSAVRTDGGGLPAPVGKAC</sequence>
<dbReference type="AlphaFoldDB" id="A0A7W2HTV2"/>
<organism evidence="3 4">
    <name type="scientific">Streptomyces griseoaurantiacus</name>
    <dbReference type="NCBI Taxonomy" id="68213"/>
    <lineage>
        <taxon>Bacteria</taxon>
        <taxon>Bacillati</taxon>
        <taxon>Actinomycetota</taxon>
        <taxon>Actinomycetes</taxon>
        <taxon>Kitasatosporales</taxon>
        <taxon>Streptomycetaceae</taxon>
        <taxon>Streptomyces</taxon>
        <taxon>Streptomyces aurantiacus group</taxon>
    </lineage>
</organism>
<dbReference type="RefSeq" id="WP_191852353.1">
    <property type="nucleotide sequence ID" value="NZ_CP108324.1"/>
</dbReference>
<dbReference type="GeneID" id="96783849"/>
<feature type="compositionally biased region" description="Low complexity" evidence="1">
    <location>
        <begin position="182"/>
        <end position="195"/>
    </location>
</feature>
<evidence type="ECO:0000313" key="4">
    <source>
        <dbReference type="Proteomes" id="UP000587608"/>
    </source>
</evidence>
<dbReference type="PROSITE" id="PS51257">
    <property type="entry name" value="PROKAR_LIPOPROTEIN"/>
    <property type="match status" value="1"/>
</dbReference>
<feature type="region of interest" description="Disordered" evidence="1">
    <location>
        <begin position="28"/>
        <end position="87"/>
    </location>
</feature>
<proteinExistence type="predicted"/>
<evidence type="ECO:0000256" key="1">
    <source>
        <dbReference type="SAM" id="MobiDB-lite"/>
    </source>
</evidence>
<evidence type="ECO:0000256" key="2">
    <source>
        <dbReference type="SAM" id="SignalP"/>
    </source>
</evidence>
<feature type="chain" id="PRO_5030932688" evidence="2">
    <location>
        <begin position="26"/>
        <end position="240"/>
    </location>
</feature>
<dbReference type="EMBL" id="JACERG010000006">
    <property type="protein sequence ID" value="MBA5221318.1"/>
    <property type="molecule type" value="Genomic_DNA"/>
</dbReference>
<name>A0A7W2HTV2_9ACTN</name>
<feature type="signal peptide" evidence="2">
    <location>
        <begin position="1"/>
        <end position="25"/>
    </location>
</feature>
<gene>
    <name evidence="3" type="ORF">H1X69_07745</name>
</gene>
<accession>A0A7W2HTV2</accession>
<feature type="region of interest" description="Disordered" evidence="1">
    <location>
        <begin position="174"/>
        <end position="240"/>
    </location>
</feature>
<protein>
    <submittedName>
        <fullName evidence="3">Nuclear transport factor 2 family protein</fullName>
    </submittedName>
</protein>
<comment type="caution">
    <text evidence="3">The sequence shown here is derived from an EMBL/GenBank/DDBJ whole genome shotgun (WGS) entry which is preliminary data.</text>
</comment>